<keyword evidence="1" id="KW-0472">Membrane</keyword>
<dbReference type="InterPro" id="IPR007443">
    <property type="entry name" value="LpoA"/>
</dbReference>
<dbReference type="Gene3D" id="3.40.50.2300">
    <property type="match status" value="2"/>
</dbReference>
<dbReference type="SUPFAM" id="SSF53822">
    <property type="entry name" value="Periplasmic binding protein-like I"/>
    <property type="match status" value="1"/>
</dbReference>
<dbReference type="PANTHER" id="PTHR38038:SF1">
    <property type="entry name" value="PENICILLIN-BINDING PROTEIN ACTIVATOR LPOA"/>
    <property type="match status" value="1"/>
</dbReference>
<dbReference type="EMBL" id="CP048659">
    <property type="protein sequence ID" value="QOW45429.1"/>
    <property type="molecule type" value="Genomic_DNA"/>
</dbReference>
<organism evidence="3 4">
    <name type="scientific">Acinetobacter piscicola</name>
    <dbReference type="NCBI Taxonomy" id="2006115"/>
    <lineage>
        <taxon>Bacteria</taxon>
        <taxon>Pseudomonadati</taxon>
        <taxon>Pseudomonadota</taxon>
        <taxon>Gammaproteobacteria</taxon>
        <taxon>Moraxellales</taxon>
        <taxon>Moraxellaceae</taxon>
        <taxon>Acinetobacter</taxon>
    </lineage>
</organism>
<dbReference type="PANTHER" id="PTHR38038">
    <property type="entry name" value="PENICILLIN-BINDING PROTEIN ACTIVATOR LPOA"/>
    <property type="match status" value="1"/>
</dbReference>
<keyword evidence="2" id="KW-0732">Signal</keyword>
<accession>A0A7S6VV53</accession>
<feature type="chain" id="PRO_5032881570" description="Penicillin-binding protein activator" evidence="2">
    <location>
        <begin position="28"/>
        <end position="316"/>
    </location>
</feature>
<evidence type="ECO:0000313" key="3">
    <source>
        <dbReference type="EMBL" id="QOW45429.1"/>
    </source>
</evidence>
<gene>
    <name evidence="3" type="ORF">G0028_05690</name>
</gene>
<dbReference type="InterPro" id="IPR028082">
    <property type="entry name" value="Peripla_BP_I"/>
</dbReference>
<keyword evidence="4" id="KW-1185">Reference proteome</keyword>
<reference evidence="3 4" key="1">
    <citation type="submission" date="2020-02" db="EMBL/GenBank/DDBJ databases">
        <title>Tigecycline-resistant Acinetobacter species from pigs and migratory birds.</title>
        <authorList>
            <person name="Chen C."/>
            <person name="Sun J."/>
            <person name="Liao X.-P."/>
            <person name="Liu Y.-H."/>
        </authorList>
    </citation>
    <scope>NUCLEOTIDE SEQUENCE [LARGE SCALE GENOMIC DNA]</scope>
    <source>
        <strain evidence="3 4">YH12207_T</strain>
    </source>
</reference>
<name>A0A7S6VV53_9GAMM</name>
<dbReference type="Pfam" id="PF04348">
    <property type="entry name" value="LppC"/>
    <property type="match status" value="1"/>
</dbReference>
<evidence type="ECO:0000256" key="2">
    <source>
        <dbReference type="SAM" id="SignalP"/>
    </source>
</evidence>
<sequence length="316" mass="35503">MIKNKKVNYRQTVLGLGLMSMMWMAHADVLVILPETGPLARASSSIKLGISTAYQAMGAKTVLKFVNSDQKSMSAVLKQQVDQHTQMIIGPLARHDVEEIVKLAPKVPVLALNEVTIKHPNVMQFSLSKKEDAAALMRTMQADQINKLYILQQPETIEENKAFLNAVSQQFQGQIEILNNIPTKMVKSEGLLLLGNYAWIRQLKKLPVRNLYMQALAVEDSQPLPKGIKFCDVPSLYLPDWKDVLTAYQQNPTPMPYQRLYAFGGDAWQIAQIYLAQSKQSTIDFHGRTGEIHVEHQQIKRRPMCFISTGTSLAVA</sequence>
<proteinExistence type="predicted"/>
<dbReference type="AlphaFoldDB" id="A0A7S6VV53"/>
<evidence type="ECO:0000256" key="1">
    <source>
        <dbReference type="ARBA" id="ARBA00023136"/>
    </source>
</evidence>
<evidence type="ECO:0000313" key="4">
    <source>
        <dbReference type="Proteomes" id="UP000593966"/>
    </source>
</evidence>
<dbReference type="RefSeq" id="WP_180044877.1">
    <property type="nucleotide sequence ID" value="NZ_CP048659.1"/>
</dbReference>
<protein>
    <recommendedName>
        <fullName evidence="5">Penicillin-binding protein activator</fullName>
    </recommendedName>
</protein>
<dbReference type="Proteomes" id="UP000593966">
    <property type="component" value="Chromosome"/>
</dbReference>
<dbReference type="GO" id="GO:0031241">
    <property type="term" value="C:periplasmic side of cell outer membrane"/>
    <property type="evidence" value="ECO:0007669"/>
    <property type="project" value="TreeGrafter"/>
</dbReference>
<dbReference type="GO" id="GO:0009252">
    <property type="term" value="P:peptidoglycan biosynthetic process"/>
    <property type="evidence" value="ECO:0007669"/>
    <property type="project" value="TreeGrafter"/>
</dbReference>
<dbReference type="GO" id="GO:0030234">
    <property type="term" value="F:enzyme regulator activity"/>
    <property type="evidence" value="ECO:0007669"/>
    <property type="project" value="TreeGrafter"/>
</dbReference>
<evidence type="ECO:0008006" key="5">
    <source>
        <dbReference type="Google" id="ProtNLM"/>
    </source>
</evidence>
<feature type="signal peptide" evidence="2">
    <location>
        <begin position="1"/>
        <end position="27"/>
    </location>
</feature>